<gene>
    <name evidence="2" type="ORF">DS745_06915</name>
</gene>
<evidence type="ECO:0000313" key="3">
    <source>
        <dbReference type="Proteomes" id="UP000290649"/>
    </source>
</evidence>
<proteinExistence type="predicted"/>
<keyword evidence="1" id="KW-0472">Membrane</keyword>
<keyword evidence="1" id="KW-0812">Transmembrane</keyword>
<feature type="transmembrane region" description="Helical" evidence="1">
    <location>
        <begin position="112"/>
        <end position="135"/>
    </location>
</feature>
<name>A0A4Q0VUX8_9BACI</name>
<sequence length="182" mass="21132">MKFKVYKLFMNYEREEKWLNEMAAKGMHLVDFSFGRYVFEEGTPGEYIYRIELLENLPSSAESRAYIRWMEESGVDCVASYIRWVYFRKKASEGPFDLYSDIDSKISHYKKIAMFIGLIGGLNLAVALLNVFIGLSVGSGGYTYANIYISIVNWILVALLLPMFISHIRKIKTLEKEKLLFE</sequence>
<dbReference type="InterPro" id="IPR021359">
    <property type="entry name" value="DUF2812"/>
</dbReference>
<dbReference type="Proteomes" id="UP000290649">
    <property type="component" value="Unassembled WGS sequence"/>
</dbReference>
<dbReference type="EMBL" id="QOUX01000025">
    <property type="protein sequence ID" value="RXJ02427.1"/>
    <property type="molecule type" value="Genomic_DNA"/>
</dbReference>
<protein>
    <submittedName>
        <fullName evidence="2">DUF2812 domain-containing protein</fullName>
    </submittedName>
</protein>
<evidence type="ECO:0000256" key="1">
    <source>
        <dbReference type="SAM" id="Phobius"/>
    </source>
</evidence>
<reference evidence="2 3" key="1">
    <citation type="journal article" date="2019" name="Int. J. Syst. Evol. Microbiol.">
        <title>Anaerobacillus alkaliphilus sp. nov., a novel alkaliphilic and moderately halophilic bacterium.</title>
        <authorList>
            <person name="Borsodi A.K."/>
            <person name="Aszalos J.M."/>
            <person name="Bihari P."/>
            <person name="Nagy I."/>
            <person name="Schumann P."/>
            <person name="Sproer C."/>
            <person name="Kovacs A.L."/>
            <person name="Boka K."/>
            <person name="Dobosy P."/>
            <person name="Ovari M."/>
            <person name="Szili-Kovacs T."/>
            <person name="Toth E."/>
        </authorList>
    </citation>
    <scope>NUCLEOTIDE SEQUENCE [LARGE SCALE GENOMIC DNA]</scope>
    <source>
        <strain evidence="2 3">B16-10</strain>
    </source>
</reference>
<keyword evidence="3" id="KW-1185">Reference proteome</keyword>
<keyword evidence="1" id="KW-1133">Transmembrane helix</keyword>
<evidence type="ECO:0000313" key="2">
    <source>
        <dbReference type="EMBL" id="RXJ02427.1"/>
    </source>
</evidence>
<feature type="transmembrane region" description="Helical" evidence="1">
    <location>
        <begin position="147"/>
        <end position="168"/>
    </location>
</feature>
<dbReference type="OrthoDB" id="8757095at2"/>
<comment type="caution">
    <text evidence="2">The sequence shown here is derived from an EMBL/GenBank/DDBJ whole genome shotgun (WGS) entry which is preliminary data.</text>
</comment>
<organism evidence="2 3">
    <name type="scientific">Anaerobacillus alkaliphilus</name>
    <dbReference type="NCBI Taxonomy" id="1548597"/>
    <lineage>
        <taxon>Bacteria</taxon>
        <taxon>Bacillati</taxon>
        <taxon>Bacillota</taxon>
        <taxon>Bacilli</taxon>
        <taxon>Bacillales</taxon>
        <taxon>Bacillaceae</taxon>
        <taxon>Anaerobacillus</taxon>
    </lineage>
</organism>
<dbReference type="Pfam" id="PF11193">
    <property type="entry name" value="DUF2812"/>
    <property type="match status" value="1"/>
</dbReference>
<dbReference type="RefSeq" id="WP_129077532.1">
    <property type="nucleotide sequence ID" value="NZ_QOUX01000025.1"/>
</dbReference>
<accession>A0A4Q0VUX8</accession>
<dbReference type="AlphaFoldDB" id="A0A4Q0VUX8"/>